<proteinExistence type="predicted"/>
<organism evidence="1 2">
    <name type="scientific">Limosa lapponica baueri</name>
    <dbReference type="NCBI Taxonomy" id="1758121"/>
    <lineage>
        <taxon>Eukaryota</taxon>
        <taxon>Metazoa</taxon>
        <taxon>Chordata</taxon>
        <taxon>Craniata</taxon>
        <taxon>Vertebrata</taxon>
        <taxon>Euteleostomi</taxon>
        <taxon>Archelosauria</taxon>
        <taxon>Archosauria</taxon>
        <taxon>Dinosauria</taxon>
        <taxon>Saurischia</taxon>
        <taxon>Theropoda</taxon>
        <taxon>Coelurosauria</taxon>
        <taxon>Aves</taxon>
        <taxon>Neognathae</taxon>
        <taxon>Neoaves</taxon>
        <taxon>Charadriiformes</taxon>
        <taxon>Scolopacidae</taxon>
        <taxon>Limosa</taxon>
    </lineage>
</organism>
<protein>
    <submittedName>
        <fullName evidence="1">Uncharacterized protein</fullName>
    </submittedName>
</protein>
<name>A0A2I0UD36_LIMLA</name>
<evidence type="ECO:0000313" key="2">
    <source>
        <dbReference type="Proteomes" id="UP000233556"/>
    </source>
</evidence>
<dbReference type="Proteomes" id="UP000233556">
    <property type="component" value="Unassembled WGS sequence"/>
</dbReference>
<reference evidence="2" key="2">
    <citation type="submission" date="2017-12" db="EMBL/GenBank/DDBJ databases">
        <title>Genome sequence of the Bar-tailed Godwit (Limosa lapponica baueri).</title>
        <authorList>
            <person name="Lima N.C.B."/>
            <person name="Parody-Merino A.M."/>
            <person name="Battley P.F."/>
            <person name="Fidler A.E."/>
            <person name="Prosdocimi F."/>
        </authorList>
    </citation>
    <scope>NUCLEOTIDE SEQUENCE [LARGE SCALE GENOMIC DNA]</scope>
</reference>
<gene>
    <name evidence="1" type="ORF">llap_5726</name>
</gene>
<dbReference type="EMBL" id="KZ505859">
    <property type="protein sequence ID" value="PKU43966.1"/>
    <property type="molecule type" value="Genomic_DNA"/>
</dbReference>
<reference evidence="2" key="1">
    <citation type="submission" date="2017-11" db="EMBL/GenBank/DDBJ databases">
        <authorList>
            <person name="Lima N.C."/>
            <person name="Parody-Merino A.M."/>
            <person name="Battley P.F."/>
            <person name="Fidler A.E."/>
            <person name="Prosdocimi F."/>
        </authorList>
    </citation>
    <scope>NUCLEOTIDE SEQUENCE [LARGE SCALE GENOMIC DNA]</scope>
</reference>
<evidence type="ECO:0000313" key="1">
    <source>
        <dbReference type="EMBL" id="PKU43966.1"/>
    </source>
</evidence>
<sequence>MCSTTTITAITATAITSTAAIPVTTTISTITTTISTITIITTTISTITTTISTNTALLFLQRCTPGCVSNNSFSPGVVVHHAPFTSPSERLDLTSLHF</sequence>
<keyword evidence="2" id="KW-1185">Reference proteome</keyword>
<accession>A0A2I0UD36</accession>
<dbReference type="AlphaFoldDB" id="A0A2I0UD36"/>